<dbReference type="Proteomes" id="UP001527882">
    <property type="component" value="Unassembled WGS sequence"/>
</dbReference>
<comment type="caution">
    <text evidence="1">The sequence shown here is derived from an EMBL/GenBank/DDBJ whole genome shotgun (WGS) entry which is preliminary data.</text>
</comment>
<evidence type="ECO:0000313" key="2">
    <source>
        <dbReference type="Proteomes" id="UP001527882"/>
    </source>
</evidence>
<dbReference type="EMBL" id="JAQAGZ010000018">
    <property type="protein sequence ID" value="MCZ8515554.1"/>
    <property type="molecule type" value="Genomic_DNA"/>
</dbReference>
<proteinExistence type="predicted"/>
<name>A0ABT4QF93_9BACL</name>
<accession>A0ABT4QF93</accession>
<sequence>MDNQHELILVSAATKAGETFVRGLIREGLPFAAIVNNKAERADMEKLGVKRIIMVDTTEESTWLQPDGPIGKVYLFETSMNLCCRYIRICRSWTEQPVYVITKSNHPRLIYKSLGATYVIHTNSDDVKFLIQTLVG</sequence>
<evidence type="ECO:0008006" key="3">
    <source>
        <dbReference type="Google" id="ProtNLM"/>
    </source>
</evidence>
<gene>
    <name evidence="1" type="ORF">O9H85_24735</name>
</gene>
<dbReference type="RefSeq" id="WP_269884086.1">
    <property type="nucleotide sequence ID" value="NZ_JAQAGZ010000018.1"/>
</dbReference>
<keyword evidence="2" id="KW-1185">Reference proteome</keyword>
<protein>
    <recommendedName>
        <fullName evidence="3">RCK N-terminal domain-containing protein</fullName>
    </recommendedName>
</protein>
<evidence type="ECO:0000313" key="1">
    <source>
        <dbReference type="EMBL" id="MCZ8515554.1"/>
    </source>
</evidence>
<reference evidence="1 2" key="1">
    <citation type="submission" date="2022-12" db="EMBL/GenBank/DDBJ databases">
        <title>Draft genome sequence of Paenibacillus sp. dW9.</title>
        <authorList>
            <person name="Choi E.-W."/>
            <person name="Kim D.-U."/>
        </authorList>
    </citation>
    <scope>NUCLEOTIDE SEQUENCE [LARGE SCALE GENOMIC DNA]</scope>
    <source>
        <strain evidence="2">dW9</strain>
    </source>
</reference>
<organism evidence="1 2">
    <name type="scientific">Paenibacillus gyeongsangnamensis</name>
    <dbReference type="NCBI Taxonomy" id="3388067"/>
    <lineage>
        <taxon>Bacteria</taxon>
        <taxon>Bacillati</taxon>
        <taxon>Bacillota</taxon>
        <taxon>Bacilli</taxon>
        <taxon>Bacillales</taxon>
        <taxon>Paenibacillaceae</taxon>
        <taxon>Paenibacillus</taxon>
    </lineage>
</organism>